<dbReference type="Pfam" id="PF03357">
    <property type="entry name" value="Snf7"/>
    <property type="match status" value="1"/>
</dbReference>
<dbReference type="Proteomes" id="UP000245591">
    <property type="component" value="Unassembled WGS sequence"/>
</dbReference>
<dbReference type="Gene3D" id="6.10.140.1230">
    <property type="match status" value="1"/>
</dbReference>
<dbReference type="EMBL" id="MBFU01000531">
    <property type="protein sequence ID" value="PVZ98602.1"/>
    <property type="molecule type" value="Genomic_DNA"/>
</dbReference>
<sequence length="170" mass="18915">MENQLFNLKAIQQGNNDVARIYASNVIRKQNESVNLIKLASRVESVASRVQTAVTMRQITGSMANVVVGIDRAMKSMNLEQISMVMDKFEQQFEDIDVQTESMENSIGGVVAQSVPQDQVDMLMLQVADEAGLEVNHQLGLNSIVPKESTQLNEEEHVALNERLAKLRNS</sequence>
<name>A0A2U1J0U8_SMIAN</name>
<dbReference type="AlphaFoldDB" id="A0A2U1J0U8"/>
<gene>
    <name evidence="1" type="ORF">BB558_005389</name>
</gene>
<proteinExistence type="predicted"/>
<dbReference type="GO" id="GO:0007034">
    <property type="term" value="P:vacuolar transport"/>
    <property type="evidence" value="ECO:0007669"/>
    <property type="project" value="InterPro"/>
</dbReference>
<organism evidence="1 2">
    <name type="scientific">Smittium angustum</name>
    <dbReference type="NCBI Taxonomy" id="133377"/>
    <lineage>
        <taxon>Eukaryota</taxon>
        <taxon>Fungi</taxon>
        <taxon>Fungi incertae sedis</taxon>
        <taxon>Zoopagomycota</taxon>
        <taxon>Kickxellomycotina</taxon>
        <taxon>Harpellomycetes</taxon>
        <taxon>Harpellales</taxon>
        <taxon>Legeriomycetaceae</taxon>
        <taxon>Smittium</taxon>
    </lineage>
</organism>
<dbReference type="InterPro" id="IPR005024">
    <property type="entry name" value="Snf7_fam"/>
</dbReference>
<evidence type="ECO:0000313" key="2">
    <source>
        <dbReference type="Proteomes" id="UP000245591"/>
    </source>
</evidence>
<comment type="caution">
    <text evidence="1">The sequence shown here is derived from an EMBL/GenBank/DDBJ whole genome shotgun (WGS) entry which is preliminary data.</text>
</comment>
<keyword evidence="2" id="KW-1185">Reference proteome</keyword>
<reference evidence="1 2" key="1">
    <citation type="journal article" date="2018" name="MBio">
        <title>Comparative Genomics Reveals the Core Gene Toolbox for the Fungus-Insect Symbiosis.</title>
        <authorList>
            <person name="Wang Y."/>
            <person name="Stata M."/>
            <person name="Wang W."/>
            <person name="Stajich J.E."/>
            <person name="White M.M."/>
            <person name="Moncalvo J.M."/>
        </authorList>
    </citation>
    <scope>NUCLEOTIDE SEQUENCE [LARGE SCALE GENOMIC DNA]</scope>
    <source>
        <strain evidence="1 2">AUS-126-30</strain>
    </source>
</reference>
<accession>A0A2U1J0U8</accession>
<evidence type="ECO:0000313" key="1">
    <source>
        <dbReference type="EMBL" id="PVZ98602.1"/>
    </source>
</evidence>
<evidence type="ECO:0008006" key="3">
    <source>
        <dbReference type="Google" id="ProtNLM"/>
    </source>
</evidence>
<dbReference type="PANTHER" id="PTHR10476">
    <property type="entry name" value="CHARGED MULTIVESICULAR BODY PROTEIN"/>
    <property type="match status" value="1"/>
</dbReference>
<protein>
    <recommendedName>
        <fullName evidence="3">Vacuolar protein-sorting-associated protein 46</fullName>
    </recommendedName>
</protein>